<proteinExistence type="predicted"/>
<keyword evidence="1" id="KW-1133">Transmembrane helix</keyword>
<evidence type="ECO:0000313" key="2">
    <source>
        <dbReference type="EMBL" id="MCG2588182.1"/>
    </source>
</evidence>
<dbReference type="EMBL" id="JAKLWS010000005">
    <property type="protein sequence ID" value="MCG2588182.1"/>
    <property type="molecule type" value="Genomic_DNA"/>
</dbReference>
<evidence type="ECO:0000313" key="3">
    <source>
        <dbReference type="Proteomes" id="UP001165366"/>
    </source>
</evidence>
<reference evidence="2" key="1">
    <citation type="submission" date="2022-01" db="EMBL/GenBank/DDBJ databases">
        <authorList>
            <person name="Wang Y."/>
        </authorList>
    </citation>
    <scope>NUCLEOTIDE SEQUENCE</scope>
    <source>
        <strain evidence="2">WB101</strain>
    </source>
</reference>
<protein>
    <recommendedName>
        <fullName evidence="4">Glycosyltransferase subfamily 4-like N-terminal domain-containing protein</fullName>
    </recommendedName>
</protein>
<feature type="transmembrane region" description="Helical" evidence="1">
    <location>
        <begin position="62"/>
        <end position="80"/>
    </location>
</feature>
<dbReference type="SUPFAM" id="SSF53756">
    <property type="entry name" value="UDP-Glycosyltransferase/glycogen phosphorylase"/>
    <property type="match status" value="1"/>
</dbReference>
<name>A0ABS9KBF2_9BACT</name>
<keyword evidence="1" id="KW-0472">Membrane</keyword>
<gene>
    <name evidence="2" type="ORF">L6773_06365</name>
</gene>
<reference evidence="2" key="2">
    <citation type="submission" date="2024-05" db="EMBL/GenBank/DDBJ databases">
        <title>Rhodohalobacter halophilus gen. nov., sp. nov., a moderately halophilic member of the family Balneolaceae.</title>
        <authorList>
            <person name="Xia J."/>
        </authorList>
    </citation>
    <scope>NUCLEOTIDE SEQUENCE</scope>
    <source>
        <strain evidence="2">WB101</strain>
    </source>
</reference>
<sequence>MINKLDVKCTVLGFEREHYEASPWDLDTTSLGRLTHARLLKRIPVMIRSIFKIRKEVKSHDVLYCFNLDILFIGWLSTIFKRKNIKIVYDLADIHKVLGGQGFLPSLFRTIERFLLERTDLVVVASPAYIEGYFRKVQNASNIFFPIENKMLPVDKSPSIEKKSFDSPKSGVLRIGYFGMIRCESSLKFLLHLLEKNKDDFELHLAGIFLLTESYKPHFEALENVSYSGPFVYPDDLPELYNKVDIIWAAHIHGETNTKWAISNRFYQGCFYKRPLITQKQTQDSKRVESYNIGTTLNLNDFDESEQILKSINKEKMDTWIENMRRLPKEVHTYTDEHTKLLEMIKSLHK</sequence>
<keyword evidence="1" id="KW-0812">Transmembrane</keyword>
<accession>A0ABS9KBF2</accession>
<keyword evidence="3" id="KW-1185">Reference proteome</keyword>
<evidence type="ECO:0008006" key="4">
    <source>
        <dbReference type="Google" id="ProtNLM"/>
    </source>
</evidence>
<comment type="caution">
    <text evidence="2">The sequence shown here is derived from an EMBL/GenBank/DDBJ whole genome shotgun (WGS) entry which is preliminary data.</text>
</comment>
<dbReference type="Proteomes" id="UP001165366">
    <property type="component" value="Unassembled WGS sequence"/>
</dbReference>
<dbReference type="RefSeq" id="WP_237853026.1">
    <property type="nucleotide sequence ID" value="NZ_JAKLWS010000005.1"/>
</dbReference>
<dbReference type="Gene3D" id="3.40.50.2000">
    <property type="entry name" value="Glycogen Phosphorylase B"/>
    <property type="match status" value="1"/>
</dbReference>
<organism evidence="2 3">
    <name type="scientific">Rhodohalobacter sulfatireducens</name>
    <dbReference type="NCBI Taxonomy" id="2911366"/>
    <lineage>
        <taxon>Bacteria</taxon>
        <taxon>Pseudomonadati</taxon>
        <taxon>Balneolota</taxon>
        <taxon>Balneolia</taxon>
        <taxon>Balneolales</taxon>
        <taxon>Balneolaceae</taxon>
        <taxon>Rhodohalobacter</taxon>
    </lineage>
</organism>
<evidence type="ECO:0000256" key="1">
    <source>
        <dbReference type="SAM" id="Phobius"/>
    </source>
</evidence>